<organism evidence="3">
    <name type="scientific">Schistocephalus solidus</name>
    <name type="common">Tapeworm</name>
    <dbReference type="NCBI Taxonomy" id="70667"/>
    <lineage>
        <taxon>Eukaryota</taxon>
        <taxon>Metazoa</taxon>
        <taxon>Spiralia</taxon>
        <taxon>Lophotrochozoa</taxon>
        <taxon>Platyhelminthes</taxon>
        <taxon>Cestoda</taxon>
        <taxon>Eucestoda</taxon>
        <taxon>Diphyllobothriidea</taxon>
        <taxon>Diphyllobothriidae</taxon>
        <taxon>Schistocephalus</taxon>
    </lineage>
</organism>
<dbReference type="GO" id="GO:0034451">
    <property type="term" value="C:centriolar satellite"/>
    <property type="evidence" value="ECO:0007669"/>
    <property type="project" value="TreeGrafter"/>
</dbReference>
<feature type="compositionally biased region" description="Polar residues" evidence="1">
    <location>
        <begin position="187"/>
        <end position="196"/>
    </location>
</feature>
<dbReference type="GO" id="GO:0071539">
    <property type="term" value="P:protein localization to centrosome"/>
    <property type="evidence" value="ECO:0007669"/>
    <property type="project" value="TreeGrafter"/>
</dbReference>
<feature type="domain" description="C2CD3 N-terminal C2" evidence="2">
    <location>
        <begin position="18"/>
        <end position="173"/>
    </location>
</feature>
<evidence type="ECO:0000313" key="3">
    <source>
        <dbReference type="EMBL" id="JAP55884.1"/>
    </source>
</evidence>
<reference evidence="3" key="1">
    <citation type="submission" date="2016-01" db="EMBL/GenBank/DDBJ databases">
        <title>Reference transcriptome for the parasite Schistocephalus solidus: insights into the molecular evolution of parasitism.</title>
        <authorList>
            <person name="Hebert F.O."/>
            <person name="Grambauer S."/>
            <person name="Barber I."/>
            <person name="Landry C.R."/>
            <person name="Aubin-Horth N."/>
        </authorList>
    </citation>
    <scope>NUCLEOTIDE SEQUENCE</scope>
</reference>
<dbReference type="PANTHER" id="PTHR21254:SF1">
    <property type="entry name" value="C2 DOMAIN-CONTAINING PROTEIN 3"/>
    <property type="match status" value="1"/>
</dbReference>
<gene>
    <name evidence="3" type="primary">C2CD3</name>
    <name evidence="3" type="ORF">TR127315</name>
</gene>
<dbReference type="GO" id="GO:0005814">
    <property type="term" value="C:centriole"/>
    <property type="evidence" value="ECO:0007669"/>
    <property type="project" value="TreeGrafter"/>
</dbReference>
<evidence type="ECO:0000259" key="2">
    <source>
        <dbReference type="Pfam" id="PF25339"/>
    </source>
</evidence>
<dbReference type="GO" id="GO:0061511">
    <property type="term" value="P:centriole elongation"/>
    <property type="evidence" value="ECO:0007669"/>
    <property type="project" value="TreeGrafter"/>
</dbReference>
<dbReference type="EMBL" id="GEEE01007341">
    <property type="protein sequence ID" value="JAP55884.1"/>
    <property type="molecule type" value="Transcribed_RNA"/>
</dbReference>
<dbReference type="Pfam" id="PF25339">
    <property type="entry name" value="C2_C2CD3_N"/>
    <property type="match status" value="1"/>
</dbReference>
<dbReference type="InterPro" id="IPR057537">
    <property type="entry name" value="C2_C2CD3_N"/>
</dbReference>
<protein>
    <submittedName>
        <fullName evidence="3">C2 domain-containing protein 3</fullName>
    </submittedName>
</protein>
<dbReference type="PANTHER" id="PTHR21254">
    <property type="entry name" value="C2 DOMAIN-CONTAINING PROTEIN 3"/>
    <property type="match status" value="1"/>
</dbReference>
<feature type="compositionally biased region" description="Basic residues" evidence="1">
    <location>
        <begin position="220"/>
        <end position="229"/>
    </location>
</feature>
<name>A0A0X3PVR0_SCHSO</name>
<feature type="region of interest" description="Disordered" evidence="1">
    <location>
        <begin position="181"/>
        <end position="244"/>
    </location>
</feature>
<dbReference type="GO" id="GO:0060271">
    <property type="term" value="P:cilium assembly"/>
    <property type="evidence" value="ECO:0007669"/>
    <property type="project" value="TreeGrafter"/>
</dbReference>
<accession>A0A0X3PVR0</accession>
<evidence type="ECO:0000256" key="1">
    <source>
        <dbReference type="SAM" id="MobiDB-lite"/>
    </source>
</evidence>
<feature type="region of interest" description="Disordered" evidence="1">
    <location>
        <begin position="556"/>
        <end position="632"/>
    </location>
</feature>
<sequence>MATTPRHITSTVQEVKTHTTLPPGINGRPFAVLRCSVTLFRWTARHPILNSRFDGKIPPVGISIHVVWWGEQGFGSVFYPRLAHKAGYKQNTTKMIAKYPVCVPLPQLYAYLSDMKSLFMDVVDETSQLTIGRGRVENLSSLSIEHPITTVVAVADADGAKFGELSVSLSIEPAQATPRCRPLSVVGSKQSLTNRNRAGGDGERQFPPLPPENSNVLPKPTRRALHSGKTRPPSQEVYDEWQSVNQKPEVPAVHVPEREKENAIDPPNGDLSLSPYTTAYQPREVEGPIQSAGLDAVLHKIQSALEQSRRVREQVMHSEIDTEVAAAVANAGFQAAVTATGKSVNFDEFTNVSTDLASSSSSSLLRAPLVRGVGDPKQAAAFSKPSHTTALEETICRLGGNHAMPGNLFGANMDVVSFEDEELDALEGELNLFESGLDDIAEDDSLIADLFYSKHQKNTSSSAFYGNVLTPEKGLENLLGDEPSMKMELPRSHATLPAVPRSESQSVFKSDQTECVFTGVRISFRRCNLPRPIFYAIQSMLSADLDRESLVITNPRQKKPLSCPSRAAPHLPSVSSSAAGNAALRRSSSMPGAQRAGLPPVPLRGRVATASGERGASGCHRASRSSSGGTFRRSRLARLAPSLANPPGFEGSESSDDFQETCAIGVEMLVPYGLHTDAKAEVLLTSEANWFTHTIPLRRAVPRNANAARQNHLQISSIPQGFSKRAEEDEILLAPRRTAQSHQALYLSAEAMEQFISPETVKLKMRMFAGRRSCREENLDDSCDKDDPASNKILGTVDLPCQLLLGCVYQSTEKPRQATMAMTMAAAPDGSLATPKTLRIRFDFSVPIERRLTEFLLRSDPNLYCSSTKLLHNCYLFVNVEPVWRAKTRSFRSAEVDAKEFVLVPATESKISLEGARCVDRKDFFHRPSVTSQNIQVCAPPISLNSPKLDTLLTVREARNLALPVNHSYLIIRTPWCSEEGNGEGKAKRFTSAVSWSSGTSPAYHFGLRNSATFNEDMMSKLRNSFLPIEVWSKQTDGQSDRLIGLAKIITKPIFQHYFSDDSAVSEVTRKRALEGLFLSERPLVVEDAWINLVFPITGKRTGSLRVRLAVGTAAQINNLIVADKRQVDLQFADKTNSNSVGWTCLDFIQWPPESSASGNLNASDDFGTSFGVEHNLDIAIQSLKDFSPRLSETLLREFGDRFPWNDCDCYIMLYSCPDKEGTRTISAQTNAHPLRVPPSENIDTVNCRFTVTDATKADGDQYWHHSVSHRFTARSSEFSEKAKVMHLVDGNAFLNWLGGRKRDTTDDSGLSMELWFRIFSPQLRDVMVARGTLQWNLLLKLFSQIGWEGQLNHQQRTQQRHQVRLFDVTSKQLAAKVETVLTYGCKPFRAAPDIAPTGPPTLTQGLPSCPLVPSTARTGVRLHVNLLRVSGLWPALTDLPTASFSGHIRLHCLLLMPSPSPVSSCKPPLPRLLSTTSSKCIGSAAFCSDLRTQLDTLLPLSWTYPTSPPSSADETAASEPFTGVLTLAETLVYAARAIESRAQWLGGIVRRPCLVLQVDVWEEPKSRLQADTWAQPRNATMWGLNYADRTIAELVPEGDHVLVATCRVPLTGLLASSSGAIHPLWHYLIRPRMDAYCGLAGAVELSAQFVAANAQQRVLSEVETCASKRALRILREWGAVNTPVARPGELQEFCLEDLGIWNADADDMVEKSICLSLHIDAVCLPSEDILLSEDENLLTYRKNGVRGFAFARATFFDLGFQSTPLHALSTGNTRQSSPIQVRSLPFQFIW</sequence>
<proteinExistence type="predicted"/>